<sequence>MKKKVSLMFLSLLMAAIIFAVVITLQNKIANPNGKTEVYYSQQYISKNTIINKDNFDKYFIKREVSKDNLVEDSITNKEELLEIYTAENILKGEQISRKRIDKNSNRLKDIPNKVEYSIKFSDISEVAGGTLREGDVIDLILTENQDNKVITQTELKNVIISKAIAADGSLINRDSKAAASALNLYLSAVDAHKLDNAVERGKIKALKKLDSSTYDNISIENYK</sequence>
<evidence type="ECO:0008006" key="4">
    <source>
        <dbReference type="Google" id="ProtNLM"/>
    </source>
</evidence>
<feature type="signal peptide" evidence="1">
    <location>
        <begin position="1"/>
        <end position="20"/>
    </location>
</feature>
<reference evidence="2 3" key="1">
    <citation type="submission" date="2018-01" db="EMBL/GenBank/DDBJ databases">
        <title>Genome Sequencing and Assembly of Anaerobacter polyendosporus strain CT4.</title>
        <authorList>
            <person name="Tachaapaikoon C."/>
            <person name="Sutheeworapong S."/>
            <person name="Jenjaroenpun P."/>
            <person name="Wongsurawat T."/>
            <person name="Nookeaw I."/>
            <person name="Cheawchanlertfa P."/>
            <person name="Kosugi A."/>
            <person name="Cheevadhanarak S."/>
            <person name="Ratanakhanokchai K."/>
        </authorList>
    </citation>
    <scope>NUCLEOTIDE SEQUENCE [LARGE SCALE GENOMIC DNA]</scope>
    <source>
        <strain evidence="2 3">CT4</strain>
    </source>
</reference>
<gene>
    <name evidence="2" type="ORF">C1I91_14310</name>
</gene>
<dbReference type="KEGG" id="cmah:C1I91_14310"/>
<dbReference type="OrthoDB" id="1906740at2"/>
<keyword evidence="3" id="KW-1185">Reference proteome</keyword>
<accession>A0A3R5QUB9</accession>
<name>A0A3R5QUB9_9CLOT</name>
<dbReference type="RefSeq" id="WP_034571886.1">
    <property type="nucleotide sequence ID" value="NZ_CP025746.1"/>
</dbReference>
<protein>
    <recommendedName>
        <fullName evidence="4">SAF domain-containing protein</fullName>
    </recommendedName>
</protein>
<proteinExistence type="predicted"/>
<dbReference type="Proteomes" id="UP000286268">
    <property type="component" value="Chromosome"/>
</dbReference>
<evidence type="ECO:0000256" key="1">
    <source>
        <dbReference type="SAM" id="SignalP"/>
    </source>
</evidence>
<organism evidence="2 3">
    <name type="scientific">Clostridium manihotivorum</name>
    <dbReference type="NCBI Taxonomy" id="2320868"/>
    <lineage>
        <taxon>Bacteria</taxon>
        <taxon>Bacillati</taxon>
        <taxon>Bacillota</taxon>
        <taxon>Clostridia</taxon>
        <taxon>Eubacteriales</taxon>
        <taxon>Clostridiaceae</taxon>
        <taxon>Clostridium</taxon>
    </lineage>
</organism>
<dbReference type="EMBL" id="CP025746">
    <property type="protein sequence ID" value="QAA32713.1"/>
    <property type="molecule type" value="Genomic_DNA"/>
</dbReference>
<feature type="chain" id="PRO_5039564814" description="SAF domain-containing protein" evidence="1">
    <location>
        <begin position="21"/>
        <end position="224"/>
    </location>
</feature>
<dbReference type="AlphaFoldDB" id="A0A3R5QUB9"/>
<keyword evidence="1" id="KW-0732">Signal</keyword>
<evidence type="ECO:0000313" key="3">
    <source>
        <dbReference type="Proteomes" id="UP000286268"/>
    </source>
</evidence>
<evidence type="ECO:0000313" key="2">
    <source>
        <dbReference type="EMBL" id="QAA32713.1"/>
    </source>
</evidence>